<keyword evidence="5" id="KW-1185">Reference proteome</keyword>
<dbReference type="EMBL" id="VWZO01020817">
    <property type="protein sequence ID" value="NXH22087.1"/>
    <property type="molecule type" value="Genomic_DNA"/>
</dbReference>
<dbReference type="PANTHER" id="PTHR12532:SF0">
    <property type="entry name" value="TRANSLATIONAL ACTIVATOR OF CYTOCHROME C OXIDASE 1"/>
    <property type="match status" value="1"/>
</dbReference>
<dbReference type="InterPro" id="IPR017856">
    <property type="entry name" value="Integrase-like_N"/>
</dbReference>
<name>A0A7K9I7L8_9PICI</name>
<dbReference type="Pfam" id="PF20772">
    <property type="entry name" value="TACO1_YebC_N"/>
    <property type="match status" value="1"/>
</dbReference>
<dbReference type="InterPro" id="IPR029072">
    <property type="entry name" value="YebC-like"/>
</dbReference>
<dbReference type="InterPro" id="IPR049083">
    <property type="entry name" value="TACO1_YebC_N"/>
</dbReference>
<feature type="domain" description="TACO1/YebC-like N-terminal" evidence="3">
    <location>
        <begin position="40"/>
        <end position="106"/>
    </location>
</feature>
<organism evidence="4 5">
    <name type="scientific">Bucco capensis</name>
    <name type="common">collared puffbird</name>
    <dbReference type="NCBI Taxonomy" id="135168"/>
    <lineage>
        <taxon>Eukaryota</taxon>
        <taxon>Metazoa</taxon>
        <taxon>Chordata</taxon>
        <taxon>Craniata</taxon>
        <taxon>Vertebrata</taxon>
        <taxon>Euteleostomi</taxon>
        <taxon>Archelosauria</taxon>
        <taxon>Archosauria</taxon>
        <taxon>Dinosauria</taxon>
        <taxon>Saurischia</taxon>
        <taxon>Theropoda</taxon>
        <taxon>Coelurosauria</taxon>
        <taxon>Aves</taxon>
        <taxon>Neognathae</taxon>
        <taxon>Neoaves</taxon>
        <taxon>Telluraves</taxon>
        <taxon>Coraciimorphae</taxon>
        <taxon>Piciformes</taxon>
        <taxon>Bucconidae</taxon>
        <taxon>Bucco</taxon>
    </lineage>
</organism>
<evidence type="ECO:0000256" key="2">
    <source>
        <dbReference type="ARBA" id="ARBA00008724"/>
    </source>
</evidence>
<protein>
    <submittedName>
        <fullName evidence="4">TACO1 oxidase</fullName>
    </submittedName>
</protein>
<dbReference type="GO" id="GO:0005739">
    <property type="term" value="C:mitochondrion"/>
    <property type="evidence" value="ECO:0007669"/>
    <property type="project" value="UniProtKB-SubCell"/>
</dbReference>
<feature type="non-terminal residue" evidence="4">
    <location>
        <position position="107"/>
    </location>
</feature>
<dbReference type="InterPro" id="IPR002876">
    <property type="entry name" value="Transcrip_reg_TACO1-like"/>
</dbReference>
<proteinExistence type="inferred from homology"/>
<dbReference type="SUPFAM" id="SSF75625">
    <property type="entry name" value="YebC-like"/>
    <property type="match status" value="1"/>
</dbReference>
<feature type="non-terminal residue" evidence="4">
    <location>
        <position position="1"/>
    </location>
</feature>
<dbReference type="FunFam" id="1.10.10.200:FF:000002">
    <property type="entry name" value="Probable transcriptional regulatory protein CLM62_37755"/>
    <property type="match status" value="1"/>
</dbReference>
<dbReference type="Proteomes" id="UP000534107">
    <property type="component" value="Unassembled WGS sequence"/>
</dbReference>
<comment type="similarity">
    <text evidence="2">Belongs to the TACO1 family.</text>
</comment>
<accession>A0A7K9I7L8</accession>
<evidence type="ECO:0000259" key="3">
    <source>
        <dbReference type="Pfam" id="PF20772"/>
    </source>
</evidence>
<dbReference type="AlphaFoldDB" id="A0A7K9I7L8"/>
<dbReference type="OrthoDB" id="2017544at2759"/>
<evidence type="ECO:0000313" key="5">
    <source>
        <dbReference type="Proteomes" id="UP000534107"/>
    </source>
</evidence>
<evidence type="ECO:0000256" key="1">
    <source>
        <dbReference type="ARBA" id="ARBA00004173"/>
    </source>
</evidence>
<comment type="caution">
    <text evidence="4">The sequence shown here is derived from an EMBL/GenBank/DDBJ whole genome shotgun (WGS) entry which is preliminary data.</text>
</comment>
<reference evidence="4 5" key="1">
    <citation type="submission" date="2019-09" db="EMBL/GenBank/DDBJ databases">
        <title>Bird 10,000 Genomes (B10K) Project - Family phase.</title>
        <authorList>
            <person name="Zhang G."/>
        </authorList>
    </citation>
    <scope>NUCLEOTIDE SEQUENCE [LARGE SCALE GENOMIC DNA]</scope>
    <source>
        <strain evidence="4">B10K-DU-001-16</strain>
        <tissue evidence="4">Muscle</tissue>
    </source>
</reference>
<comment type="subcellular location">
    <subcellularLocation>
        <location evidence="1">Mitochondrion</location>
    </subcellularLocation>
</comment>
<dbReference type="Gene3D" id="1.10.10.200">
    <property type="match status" value="1"/>
</dbReference>
<dbReference type="PANTHER" id="PTHR12532">
    <property type="entry name" value="TRANSLATIONAL ACTIVATOR OF CYTOCHROME C OXIDASE 1"/>
    <property type="match status" value="1"/>
</dbReference>
<gene>
    <name evidence="4" type="primary">Taco1</name>
    <name evidence="4" type="ORF">BUCCAP_R15978</name>
</gene>
<evidence type="ECO:0000313" key="4">
    <source>
        <dbReference type="EMBL" id="NXH22087.1"/>
    </source>
</evidence>
<sequence length="107" mass="11264">LALSPCPLLGPWLRPVPLGLGLGACLRPLHLGLGLGAGHSRWSKVRNVKGPRDAARSQLFQRLGMLLRNAARAGGPDPSLNPALAQVLQQCKAHNMPKVSIQAAIQG</sequence>